<name>A0ABR1B6P1_POLSC</name>
<accession>A0ABR1B6P1</accession>
<gene>
    <name evidence="2" type="ORF">RUM44_001126</name>
</gene>
<organism evidence="2 3">
    <name type="scientific">Polyplax serrata</name>
    <name type="common">Common mouse louse</name>
    <dbReference type="NCBI Taxonomy" id="468196"/>
    <lineage>
        <taxon>Eukaryota</taxon>
        <taxon>Metazoa</taxon>
        <taxon>Ecdysozoa</taxon>
        <taxon>Arthropoda</taxon>
        <taxon>Hexapoda</taxon>
        <taxon>Insecta</taxon>
        <taxon>Pterygota</taxon>
        <taxon>Neoptera</taxon>
        <taxon>Paraneoptera</taxon>
        <taxon>Psocodea</taxon>
        <taxon>Troctomorpha</taxon>
        <taxon>Phthiraptera</taxon>
        <taxon>Anoplura</taxon>
        <taxon>Polyplacidae</taxon>
        <taxon>Polyplax</taxon>
    </lineage>
</organism>
<feature type="region of interest" description="Disordered" evidence="1">
    <location>
        <begin position="33"/>
        <end position="81"/>
    </location>
</feature>
<evidence type="ECO:0000256" key="1">
    <source>
        <dbReference type="SAM" id="MobiDB-lite"/>
    </source>
</evidence>
<proteinExistence type="predicted"/>
<reference evidence="2 3" key="1">
    <citation type="submission" date="2023-09" db="EMBL/GenBank/DDBJ databases">
        <title>Genomes of two closely related lineages of the louse Polyplax serrata with different host specificities.</title>
        <authorList>
            <person name="Martinu J."/>
            <person name="Tarabai H."/>
            <person name="Stefka J."/>
            <person name="Hypsa V."/>
        </authorList>
    </citation>
    <scope>NUCLEOTIDE SEQUENCE [LARGE SCALE GENOMIC DNA]</scope>
    <source>
        <strain evidence="2">98ZLc_SE</strain>
    </source>
</reference>
<dbReference type="Proteomes" id="UP001359485">
    <property type="component" value="Unassembled WGS sequence"/>
</dbReference>
<comment type="caution">
    <text evidence="2">The sequence shown here is derived from an EMBL/GenBank/DDBJ whole genome shotgun (WGS) entry which is preliminary data.</text>
</comment>
<protein>
    <submittedName>
        <fullName evidence="2">Uncharacterized protein</fullName>
    </submittedName>
</protein>
<evidence type="ECO:0000313" key="2">
    <source>
        <dbReference type="EMBL" id="KAK6635872.1"/>
    </source>
</evidence>
<keyword evidence="3" id="KW-1185">Reference proteome</keyword>
<sequence length="104" mass="12013">MLRLGGFICANTIVPTRRRKQFDKRMMKVTKTDVNDGLINERKGRKEGRKEKKKRTEKEKDQLKGSKAIRQADRQKGSSEGHSRGFVVSFIELMFVEESSVIAR</sequence>
<dbReference type="EMBL" id="JAWJWF010000003">
    <property type="protein sequence ID" value="KAK6635872.1"/>
    <property type="molecule type" value="Genomic_DNA"/>
</dbReference>
<evidence type="ECO:0000313" key="3">
    <source>
        <dbReference type="Proteomes" id="UP001359485"/>
    </source>
</evidence>